<dbReference type="AlphaFoldDB" id="A0A6H5GBD3"/>
<evidence type="ECO:0000313" key="1">
    <source>
        <dbReference type="EMBL" id="CAA9999449.1"/>
    </source>
</evidence>
<accession>A0A6H5GBD3</accession>
<sequence length="53" mass="6528">MYEVHEYGMNLKYIFTLKYIVKRTLIHASYSDKIIQNRFKIFIERTAFLVPRQ</sequence>
<gene>
    <name evidence="1" type="ORF">NTEN_LOCUS5732</name>
</gene>
<name>A0A6H5GBD3_9HEMI</name>
<evidence type="ECO:0000313" key="2">
    <source>
        <dbReference type="Proteomes" id="UP000479000"/>
    </source>
</evidence>
<proteinExistence type="predicted"/>
<organism evidence="1 2">
    <name type="scientific">Nesidiocoris tenuis</name>
    <dbReference type="NCBI Taxonomy" id="355587"/>
    <lineage>
        <taxon>Eukaryota</taxon>
        <taxon>Metazoa</taxon>
        <taxon>Ecdysozoa</taxon>
        <taxon>Arthropoda</taxon>
        <taxon>Hexapoda</taxon>
        <taxon>Insecta</taxon>
        <taxon>Pterygota</taxon>
        <taxon>Neoptera</taxon>
        <taxon>Paraneoptera</taxon>
        <taxon>Hemiptera</taxon>
        <taxon>Heteroptera</taxon>
        <taxon>Panheteroptera</taxon>
        <taxon>Cimicomorpha</taxon>
        <taxon>Miridae</taxon>
        <taxon>Dicyphina</taxon>
        <taxon>Nesidiocoris</taxon>
    </lineage>
</organism>
<keyword evidence="2" id="KW-1185">Reference proteome</keyword>
<protein>
    <submittedName>
        <fullName evidence="1">Uncharacterized protein</fullName>
    </submittedName>
</protein>
<reference evidence="1 2" key="1">
    <citation type="submission" date="2020-02" db="EMBL/GenBank/DDBJ databases">
        <authorList>
            <person name="Ferguson B K."/>
        </authorList>
    </citation>
    <scope>NUCLEOTIDE SEQUENCE [LARGE SCALE GENOMIC DNA]</scope>
</reference>
<dbReference type="EMBL" id="CADCXU010008814">
    <property type="protein sequence ID" value="CAA9999449.1"/>
    <property type="molecule type" value="Genomic_DNA"/>
</dbReference>
<dbReference type="Proteomes" id="UP000479000">
    <property type="component" value="Unassembled WGS sequence"/>
</dbReference>